<reference evidence="2 3" key="1">
    <citation type="journal article" date="2020" name="J Geophys Res Biogeosci">
        <title>Magnetotaxis as an Adaptation to Enable Bacterial Shuttling of Microbial Sulfur and Sulfur Cycling Across Aquatic Oxic#Anoxic Interfaces.</title>
        <authorList>
            <person name="Li J."/>
            <person name="Liu P."/>
            <person name="Wang J."/>
            <person name="Roberts A.P."/>
            <person name="Pan Y."/>
        </authorList>
    </citation>
    <scope>NUCLEOTIDE SEQUENCE [LARGE SCALE GENOMIC DNA]</scope>
    <source>
        <strain evidence="2 3">MYR-1_YQ</strain>
    </source>
</reference>
<dbReference type="PANTHER" id="PTHR43272:SF52">
    <property type="entry name" value="AMP-DEPENDENT SYNTHETASE_LIGASE DOMAIN-CONTAINING PROTEIN"/>
    <property type="match status" value="1"/>
</dbReference>
<evidence type="ECO:0000313" key="2">
    <source>
        <dbReference type="EMBL" id="MBV6343633.1"/>
    </source>
</evidence>
<dbReference type="EMBL" id="JABXWD010000707">
    <property type="protein sequence ID" value="MBV6343633.1"/>
    <property type="molecule type" value="Genomic_DNA"/>
</dbReference>
<sequence>MNNSLFDRFSDTARRLGQKTAFNFYRDNQWQALTYKDFHGRTLRLAGLLDKIGVGRADNVAICAENMPQWCASYMAIVALGAVAVPIDSELGTPEIANILRSCKPSLVLCSSYVYPRVEAATMPPEQDMEQNVTTEVKILRFDSREFLLAWSSHDNHGNYNTLKDTHRAQAHDIASIIYTSGTTGQPKGVMLTHGNFCTDADALLDAKLINETDNILSVLPLHHTYPFMATFIMPITCGGTVTYPIGLKGADLTKSIREQNVTILIAVPRLLEMLLNGIEAKINARPLAVRTLMTKMAGLSSNMRIKKDINIGKTIFKPIHEQFGPNFRFMACGGAKLAPEVMTALEAYGFTVLEGYGLTETSPVVAFNPINRRKV</sequence>
<dbReference type="PANTHER" id="PTHR43272">
    <property type="entry name" value="LONG-CHAIN-FATTY-ACID--COA LIGASE"/>
    <property type="match status" value="1"/>
</dbReference>
<dbReference type="InterPro" id="IPR000873">
    <property type="entry name" value="AMP-dep_synth/lig_dom"/>
</dbReference>
<dbReference type="PROSITE" id="PS00455">
    <property type="entry name" value="AMP_BINDING"/>
    <property type="match status" value="1"/>
</dbReference>
<dbReference type="RefSeq" id="WP_218254250.1">
    <property type="nucleotide sequence ID" value="NZ_JABXWD010000707.1"/>
</dbReference>
<accession>A0ABS6S453</accession>
<comment type="caution">
    <text evidence="2">The sequence shown here is derived from an EMBL/GenBank/DDBJ whole genome shotgun (WGS) entry which is preliminary data.</text>
</comment>
<organism evidence="2 3">
    <name type="scientific">Candidatus Magnetobacterium casense</name>
    <dbReference type="NCBI Taxonomy" id="1455061"/>
    <lineage>
        <taxon>Bacteria</taxon>
        <taxon>Pseudomonadati</taxon>
        <taxon>Nitrospirota</taxon>
        <taxon>Thermodesulfovibrionia</taxon>
        <taxon>Thermodesulfovibrionales</taxon>
        <taxon>Candidatus Magnetobacteriaceae</taxon>
        <taxon>Candidatus Magnetobacterium</taxon>
    </lineage>
</organism>
<name>A0ABS6S453_9BACT</name>
<dbReference type="Proteomes" id="UP001196980">
    <property type="component" value="Unassembled WGS sequence"/>
</dbReference>
<evidence type="ECO:0000313" key="3">
    <source>
        <dbReference type="Proteomes" id="UP001196980"/>
    </source>
</evidence>
<dbReference type="Pfam" id="PF00501">
    <property type="entry name" value="AMP-binding"/>
    <property type="match status" value="1"/>
</dbReference>
<proteinExistence type="predicted"/>
<feature type="domain" description="AMP-dependent synthetase/ligase" evidence="1">
    <location>
        <begin position="10"/>
        <end position="370"/>
    </location>
</feature>
<feature type="non-terminal residue" evidence="2">
    <location>
        <position position="376"/>
    </location>
</feature>
<keyword evidence="3" id="KW-1185">Reference proteome</keyword>
<gene>
    <name evidence="2" type="ORF">HWQ67_18865</name>
</gene>
<protein>
    <submittedName>
        <fullName evidence="2">AMP-binding protein</fullName>
    </submittedName>
</protein>
<evidence type="ECO:0000259" key="1">
    <source>
        <dbReference type="Pfam" id="PF00501"/>
    </source>
</evidence>
<dbReference type="InterPro" id="IPR020845">
    <property type="entry name" value="AMP-binding_CS"/>
</dbReference>